<evidence type="ECO:0000256" key="5">
    <source>
        <dbReference type="ARBA" id="ARBA00022679"/>
    </source>
</evidence>
<keyword evidence="5 12" id="KW-0808">Transferase</keyword>
<protein>
    <recommendedName>
        <fullName evidence="4 12">Phosphoglycerate kinase</fullName>
        <ecNumber evidence="4 12">2.7.2.3</ecNumber>
    </recommendedName>
</protein>
<comment type="catalytic activity">
    <reaction evidence="12">
        <text>(2R)-3-phosphoglycerate + ATP = (2R)-3-phospho-glyceroyl phosphate + ADP</text>
        <dbReference type="Rhea" id="RHEA:14801"/>
        <dbReference type="ChEBI" id="CHEBI:30616"/>
        <dbReference type="ChEBI" id="CHEBI:57604"/>
        <dbReference type="ChEBI" id="CHEBI:58272"/>
        <dbReference type="ChEBI" id="CHEBI:456216"/>
        <dbReference type="EC" id="2.7.2.3"/>
    </reaction>
</comment>
<evidence type="ECO:0000256" key="3">
    <source>
        <dbReference type="ARBA" id="ARBA00008982"/>
    </source>
</evidence>
<dbReference type="GeneID" id="101862654"/>
<evidence type="ECO:0000256" key="9">
    <source>
        <dbReference type="ARBA" id="ARBA00022840"/>
    </source>
</evidence>
<dbReference type="Pfam" id="PF14912">
    <property type="entry name" value="THEG"/>
    <property type="match status" value="2"/>
</dbReference>
<evidence type="ECO:0000256" key="4">
    <source>
        <dbReference type="ARBA" id="ARBA00013061"/>
    </source>
</evidence>
<keyword evidence="11" id="KW-0324">Glycolysis</keyword>
<dbReference type="PANTHER" id="PTHR11406:SF0">
    <property type="entry name" value="PHOSPHOGLYCERATE KINASE"/>
    <property type="match status" value="1"/>
</dbReference>
<evidence type="ECO:0000256" key="14">
    <source>
        <dbReference type="SAM" id="MobiDB-lite"/>
    </source>
</evidence>
<evidence type="ECO:0000256" key="7">
    <source>
        <dbReference type="ARBA" id="ARBA00022741"/>
    </source>
</evidence>
<evidence type="ECO:0000313" key="15">
    <source>
        <dbReference type="Proteomes" id="UP000694888"/>
    </source>
</evidence>
<evidence type="ECO:0000256" key="8">
    <source>
        <dbReference type="ARBA" id="ARBA00022777"/>
    </source>
</evidence>
<keyword evidence="7" id="KW-0547">Nucleotide-binding</keyword>
<keyword evidence="6" id="KW-0479">Metal-binding</keyword>
<feature type="region of interest" description="Disordered" evidence="14">
    <location>
        <begin position="1809"/>
        <end position="1829"/>
    </location>
</feature>
<evidence type="ECO:0000256" key="12">
    <source>
        <dbReference type="RuleBase" id="RU000532"/>
    </source>
</evidence>
<evidence type="ECO:0000256" key="10">
    <source>
        <dbReference type="ARBA" id="ARBA00022842"/>
    </source>
</evidence>
<dbReference type="Pfam" id="PF00162">
    <property type="entry name" value="PGK"/>
    <property type="match status" value="4"/>
</dbReference>
<name>A0ABM1VUK1_APLCA</name>
<dbReference type="InterPro" id="IPR001576">
    <property type="entry name" value="Phosphoglycerate_kinase"/>
</dbReference>
<dbReference type="Proteomes" id="UP000694888">
    <property type="component" value="Unplaced"/>
</dbReference>
<organism evidence="15 16">
    <name type="scientific">Aplysia californica</name>
    <name type="common">California sea hare</name>
    <dbReference type="NCBI Taxonomy" id="6500"/>
    <lineage>
        <taxon>Eukaryota</taxon>
        <taxon>Metazoa</taxon>
        <taxon>Spiralia</taxon>
        <taxon>Lophotrochozoa</taxon>
        <taxon>Mollusca</taxon>
        <taxon>Gastropoda</taxon>
        <taxon>Heterobranchia</taxon>
        <taxon>Euthyneura</taxon>
        <taxon>Tectipleura</taxon>
        <taxon>Aplysiida</taxon>
        <taxon>Aplysioidea</taxon>
        <taxon>Aplysiidae</taxon>
        <taxon>Aplysia</taxon>
    </lineage>
</organism>
<sequence>MKFQSGAFVDHGQSALTNCFSGDGRACSRFLPYSCRGGSQASTCSFPDACADSSGEDLLGRGVYRTRSNYSVMPTSSGLYQPSHPLLRRCDSETDVNSFDQMYVPTTTTTNNNTTANSMPASRPTGGLDFNSGSIYDPYTGKGFENEDDVMRRWKNQGQVTKSSSATKTPENGVKSSGPRGGTSKKNNENNNFLIQRRGSFGGHATSWRDEHVFDRIDVLAQPKSLPPEYQCQWRSVYWMPRKEPIRGPDGRALIEYNPRIEELSRPVRVCGEWCGKRHCIWECEYPWLLSRLCKDGEPDPDAMDWSRLAQPKGHCPLPGDDTFNVSRAALKAKATRRLEKLAVPKKVVDCNEYYLWLFNRKPDTDAKLKPVQRLSIDKMDLTEERVFLRCDLDYSQSNDVKGKLAQIMPTIEYILSKDAKAIIIASYCGEPRGRRDDNLSLKKVAGELGKMLKKEVVFLEDCVGPEAQALCEDPEPGSVFVLENMRFNPEEDGSGIDANGKEFTCTKEEVQQFRAKLFNLVDMFVQDSFTDLVEMSNTTVGSNKQDRAYGLTIKAELDTYNNLVTKPKKPMVAVIGGCFKDKIDVVYNLMGKADDILLGGEIAQIFLKTLKGIDIGITPSSPSKEKKVLNAIARAKDISCLLSLPADFVVRNTKKPEEYFTVSTKLDVEPWFEIVDIGHITRDCYVKTLAEAASVVWSGDMGVLLDGTAAVGAAISEATERGADTYIMDEDTHRSFQSICKDGKVTAITGDSRVTSMLLHRKLPKGLASLSPYRKTVKKRPVVDEVVSTKPGNLEQPGFCMDTGFERLCVDRVDVEGKRVLIVADLSVPLYRGVVADNYRLRMVVPTIKWVLKRGAKLAVLLSQFETKDAGRKLLATLRPVSEEMGRLLGEQIIFVPECTGKVVTDAINSAHPGSVIMLENVLEQPEEMVSFSMEPQGTGRVRSPEAVATFCESLSQMCDVYVNDAFSLMDRDRSSITGCMHRLRPCGFLVKNELKYLSKTFNHPPRRFLAILGGNQVIRKMELMKGLLRDVDEIIVTGTLGLHCLMLEQEMRLGRSLDRSVNLTDLEQLLAMAKENNVKLYYPVDLITTHDLGSDSHSKQVSTSEGISNSVYCADVGAKTCSLFSRVIKRAKLVLWCGVAGVVEVKAFSKGTRAIYDTIVEVTKNPETAVISILGGRSVSSFVHSIDPNHEGVSHVTTGYEVALKLLSEKRLVGLDAISFNEHAKARLLNRLSMDQLDIKDKRILLRADFALPPRGGSHDDDSPIKTLANTIKMILKRGATCVVLCGHLGEPNGKRDDSLSLGPVKTALEKILRSEIHFFEAGLTDTVEAACRTPEAGKVYMLENMRFNPEEEGYGLDASDRRINVPYQQIEEYRYVATFLGGDRLSRLADIFINESFGVLRNTDSSIVGIKMEQRAVGPQLKAELSKFATVLPKIESPILAIVGGGEAWHKADLIYNLIDVASDIIVCGDTAFTFLKVAKGMAIGKSPFDIQGSKLVPRVIKKARLNGVQLHFPVDFKVPAPVEPVEEGQEPPEEQPPDVYTLEEGIPDTLRAMDIGEDSVAAFAELIQEAKTILYTGNAGAYQKEQFAEGTKGILQAISDAAEEGAVAMAFGGRTGNCINAFDMAAAFTHISLGTHSCLDLICGRPLVGLESLSSLQDKPLTVLTVQQASLKGEKVLILLDLDVPTVDGVVLDTDKIEDALPTIRYVLEKEPMCVILAGYRGHPKGYKNAYLSMKPLVTEFEHFLERSVAFLANPCSSKTRMTLDDPSPGSVFLMENLMFYPAELGLDEGVPDVLDGEGLGDGAAPIGGGAADSDAASAGHEETEDLKKENIDKLMWELMIPKTVEQYTREIGDLATVFINDDVTHMHDTVTSNNGFEIPVRACGLTMVKTLRQGDAGNLKAPAVAPLSPAPKD</sequence>
<dbReference type="InterPro" id="IPR015824">
    <property type="entry name" value="Phosphoglycerate_kinase_N"/>
</dbReference>
<feature type="compositionally biased region" description="Polar residues" evidence="14">
    <location>
        <begin position="156"/>
        <end position="170"/>
    </location>
</feature>
<reference evidence="16" key="1">
    <citation type="submission" date="2025-08" db="UniProtKB">
        <authorList>
            <consortium name="RefSeq"/>
        </authorList>
    </citation>
    <scope>IDENTIFICATION</scope>
</reference>
<dbReference type="InterPro" id="IPR006623">
    <property type="entry name" value="THEG"/>
</dbReference>
<evidence type="ECO:0000256" key="2">
    <source>
        <dbReference type="ARBA" id="ARBA00004838"/>
    </source>
</evidence>
<gene>
    <name evidence="16" type="primary">LOC101862654</name>
</gene>
<accession>A0ABM1VUK1</accession>
<keyword evidence="10" id="KW-0460">Magnesium</keyword>
<dbReference type="RefSeq" id="XP_035826093.1">
    <property type="nucleotide sequence ID" value="XM_035970200.1"/>
</dbReference>
<evidence type="ECO:0000256" key="1">
    <source>
        <dbReference type="ARBA" id="ARBA00001946"/>
    </source>
</evidence>
<evidence type="ECO:0000256" key="13">
    <source>
        <dbReference type="RuleBase" id="RU000696"/>
    </source>
</evidence>
<feature type="region of interest" description="Disordered" evidence="14">
    <location>
        <begin position="156"/>
        <end position="190"/>
    </location>
</feature>
<keyword evidence="15" id="KW-1185">Reference proteome</keyword>
<dbReference type="EC" id="2.7.2.3" evidence="4 12"/>
<keyword evidence="9" id="KW-0067">ATP-binding</keyword>
<comment type="similarity">
    <text evidence="3 12">Belongs to the phosphoglycerate kinase family.</text>
</comment>
<evidence type="ECO:0000256" key="6">
    <source>
        <dbReference type="ARBA" id="ARBA00022723"/>
    </source>
</evidence>
<feature type="compositionally biased region" description="Low complexity" evidence="14">
    <location>
        <begin position="106"/>
        <end position="115"/>
    </location>
</feature>
<dbReference type="PRINTS" id="PR00477">
    <property type="entry name" value="PHGLYCKINASE"/>
</dbReference>
<dbReference type="InterPro" id="IPR036043">
    <property type="entry name" value="Phosphoglycerate_kinase_sf"/>
</dbReference>
<proteinExistence type="inferred from homology"/>
<evidence type="ECO:0000256" key="11">
    <source>
        <dbReference type="ARBA" id="ARBA00023152"/>
    </source>
</evidence>
<evidence type="ECO:0000313" key="16">
    <source>
        <dbReference type="RefSeq" id="XP_035826093.1"/>
    </source>
</evidence>
<dbReference type="PANTHER" id="PTHR11406">
    <property type="entry name" value="PHOSPHOGLYCERATE KINASE"/>
    <property type="match status" value="1"/>
</dbReference>
<feature type="region of interest" description="Disordered" evidence="14">
    <location>
        <begin position="106"/>
        <end position="130"/>
    </location>
</feature>
<comment type="pathway">
    <text evidence="2 12">Carbohydrate degradation; glycolysis; pyruvate from D-glyceraldehyde 3-phosphate: step 2/5.</text>
</comment>
<comment type="subunit">
    <text evidence="13">Monomer.</text>
</comment>
<comment type="cofactor">
    <cofactor evidence="1">
        <name>Mg(2+)</name>
        <dbReference type="ChEBI" id="CHEBI:18420"/>
    </cofactor>
</comment>
<dbReference type="SUPFAM" id="SSF53748">
    <property type="entry name" value="Phosphoglycerate kinase"/>
    <property type="match status" value="4"/>
</dbReference>
<keyword evidence="8 12" id="KW-0418">Kinase</keyword>
<dbReference type="Gene3D" id="3.40.50.1260">
    <property type="entry name" value="Phosphoglycerate kinase, N-terminal domain"/>
    <property type="match status" value="8"/>
</dbReference>